<dbReference type="PANTHER" id="PTHR43272:SF33">
    <property type="entry name" value="AMP-BINDING DOMAIN-CONTAINING PROTEIN-RELATED"/>
    <property type="match status" value="1"/>
</dbReference>
<sequence>MEIKRVYDLLRYQLEHYQKKDAVADKKSGQWKTYSTQDLMQISDEVALGLHTLGIQKDDKVAIISNNRTEWNFVDFGIQKIGAVSVPLYPTITADDYLYILEHSESKIVFVENEEIYTKVLEAVKKSKSLTEKNIYTFDQIEGAQHWTAVRETGKKEDKSLLEKRDKEIQPDDLFTIIYTSGTTGKPKGVMLTHSNVVSNILAAIDNLILDYRHKALSFLPLCHIFERTLVAAYIYKGISVYYAENMDKIGDNIREVQPHVFTAVPRVLEKVYTKLVQKGHELSGLKKNLYFWALDLAKEYDTQKDQGLLYNLQLSIANNLIFSKWREALGGNLKYIICGSAALNPMIARVFWAACIPILEGYGMTETSPVITATSPNKEDVCIGTVGRVIPGVEVKIAEDGEILVKGPNVMKGYYKDPEKTKEVFDEEGWLHTGDIGEFVQGKYLKITDRKKEMFKTSGGKYIAPQPIENQLKASFLIAQAMVIGEGRNFPAALIMPDWEALTNWCQKHGIPTDSREAMIQHPKVLEKYQEEVEKVNKNLAKYEQIKQFRLVPDEWSIEGGELTPTLKLKRRNIMAKYKHLEKDIYKLNEELA</sequence>
<dbReference type="Pfam" id="PF23562">
    <property type="entry name" value="AMP-binding_C_3"/>
    <property type="match status" value="1"/>
</dbReference>
<keyword evidence="2" id="KW-0067">ATP-binding</keyword>
<evidence type="ECO:0000256" key="2">
    <source>
        <dbReference type="ARBA" id="ARBA00022840"/>
    </source>
</evidence>
<dbReference type="GO" id="GO:0016020">
    <property type="term" value="C:membrane"/>
    <property type="evidence" value="ECO:0007669"/>
    <property type="project" value="TreeGrafter"/>
</dbReference>
<keyword evidence="1" id="KW-0547">Nucleotide-binding</keyword>
<dbReference type="GO" id="GO:0004467">
    <property type="term" value="F:long-chain fatty acid-CoA ligase activity"/>
    <property type="evidence" value="ECO:0007669"/>
    <property type="project" value="UniProtKB-EC"/>
</dbReference>
<evidence type="ECO:0000259" key="3">
    <source>
        <dbReference type="Pfam" id="PF00501"/>
    </source>
</evidence>
<dbReference type="InterPro" id="IPR020845">
    <property type="entry name" value="AMP-binding_CS"/>
</dbReference>
<dbReference type="RefSeq" id="WP_166920073.1">
    <property type="nucleotide sequence ID" value="NZ_JAASRN010000002.1"/>
</dbReference>
<protein>
    <submittedName>
        <fullName evidence="4">Long-chain acyl-CoA synthetase</fullName>
        <ecNumber evidence="4">6.2.1.3</ecNumber>
    </submittedName>
</protein>
<accession>A0A846MSA0</accession>
<dbReference type="PROSITE" id="PS00455">
    <property type="entry name" value="AMP_BINDING"/>
    <property type="match status" value="1"/>
</dbReference>
<feature type="domain" description="AMP-dependent synthetase/ligase" evidence="3">
    <location>
        <begin position="12"/>
        <end position="416"/>
    </location>
</feature>
<dbReference type="EC" id="6.2.1.3" evidence="4"/>
<name>A0A846MSA0_9BACT</name>
<dbReference type="SUPFAM" id="SSF56801">
    <property type="entry name" value="Acetyl-CoA synthetase-like"/>
    <property type="match status" value="1"/>
</dbReference>
<dbReference type="Proteomes" id="UP000537126">
    <property type="component" value="Unassembled WGS sequence"/>
</dbReference>
<dbReference type="PANTHER" id="PTHR43272">
    <property type="entry name" value="LONG-CHAIN-FATTY-ACID--COA LIGASE"/>
    <property type="match status" value="1"/>
</dbReference>
<evidence type="ECO:0000313" key="4">
    <source>
        <dbReference type="EMBL" id="NIK74423.1"/>
    </source>
</evidence>
<keyword evidence="5" id="KW-1185">Reference proteome</keyword>
<dbReference type="InterPro" id="IPR042099">
    <property type="entry name" value="ANL_N_sf"/>
</dbReference>
<evidence type="ECO:0000313" key="5">
    <source>
        <dbReference type="Proteomes" id="UP000537126"/>
    </source>
</evidence>
<dbReference type="InterPro" id="IPR000873">
    <property type="entry name" value="AMP-dep_synth/lig_dom"/>
</dbReference>
<proteinExistence type="predicted"/>
<dbReference type="Gene3D" id="3.40.50.12780">
    <property type="entry name" value="N-terminal domain of ligase-like"/>
    <property type="match status" value="2"/>
</dbReference>
<gene>
    <name evidence="4" type="ORF">FHS56_001936</name>
</gene>
<dbReference type="GO" id="GO:0005524">
    <property type="term" value="F:ATP binding"/>
    <property type="evidence" value="ECO:0007669"/>
    <property type="project" value="UniProtKB-KW"/>
</dbReference>
<evidence type="ECO:0000256" key="1">
    <source>
        <dbReference type="ARBA" id="ARBA00022741"/>
    </source>
</evidence>
<dbReference type="CDD" id="cd05907">
    <property type="entry name" value="VL_LC_FACS_like"/>
    <property type="match status" value="1"/>
</dbReference>
<keyword evidence="4" id="KW-0436">Ligase</keyword>
<reference evidence="4 5" key="1">
    <citation type="submission" date="2020-03" db="EMBL/GenBank/DDBJ databases">
        <title>Genomic Encyclopedia of Type Strains, Phase IV (KMG-IV): sequencing the most valuable type-strain genomes for metagenomic binning, comparative biology and taxonomic classification.</title>
        <authorList>
            <person name="Goeker M."/>
        </authorList>
    </citation>
    <scope>NUCLEOTIDE SEQUENCE [LARGE SCALE GENOMIC DNA]</scope>
    <source>
        <strain evidence="4 5">DSM 5718</strain>
    </source>
</reference>
<comment type="caution">
    <text evidence="4">The sequence shown here is derived from an EMBL/GenBank/DDBJ whole genome shotgun (WGS) entry which is preliminary data.</text>
</comment>
<dbReference type="AlphaFoldDB" id="A0A846MSA0"/>
<dbReference type="Pfam" id="PF00501">
    <property type="entry name" value="AMP-binding"/>
    <property type="match status" value="1"/>
</dbReference>
<organism evidence="4 5">
    <name type="scientific">Thermonema lapsum</name>
    <dbReference type="NCBI Taxonomy" id="28195"/>
    <lineage>
        <taxon>Bacteria</taxon>
        <taxon>Pseudomonadati</taxon>
        <taxon>Bacteroidota</taxon>
        <taxon>Cytophagia</taxon>
        <taxon>Cytophagales</taxon>
        <taxon>Thermonemataceae</taxon>
        <taxon>Thermonema</taxon>
    </lineage>
</organism>
<dbReference type="EMBL" id="JAASRN010000002">
    <property type="protein sequence ID" value="NIK74423.1"/>
    <property type="molecule type" value="Genomic_DNA"/>
</dbReference>